<name>A0A1H0ZHN9_9LACT</name>
<dbReference type="EMBL" id="FNJW01000008">
    <property type="protein sequence ID" value="SDQ26950.1"/>
    <property type="molecule type" value="Genomic_DNA"/>
</dbReference>
<organism evidence="10 11">
    <name type="scientific">Carnobacterium viridans</name>
    <dbReference type="NCBI Taxonomy" id="174587"/>
    <lineage>
        <taxon>Bacteria</taxon>
        <taxon>Bacillati</taxon>
        <taxon>Bacillota</taxon>
        <taxon>Bacilli</taxon>
        <taxon>Lactobacillales</taxon>
        <taxon>Carnobacteriaceae</taxon>
        <taxon>Carnobacterium</taxon>
    </lineage>
</organism>
<evidence type="ECO:0000256" key="3">
    <source>
        <dbReference type="ARBA" id="ARBA00022475"/>
    </source>
</evidence>
<feature type="transmembrane region" description="Helical" evidence="8">
    <location>
        <begin position="262"/>
        <end position="280"/>
    </location>
</feature>
<feature type="transmembrane region" description="Helical" evidence="8">
    <location>
        <begin position="104"/>
        <end position="124"/>
    </location>
</feature>
<sequence>MGDTVKYTSKDYLNKVLGGTASGIVIGLIANAILGSIFKALIPYGSIFALLSSVVMVMQFITPAIIGVLVALQFKMNGMESVVIGAATFLGSGAYKVTETGVQLVGIGDLINVMLVSAIAVFVTRLLQGKLGSLTLILMPIIVGAGVGTIGLIMLPYVGMITSTIGNLINSFTTLQPLVMAILISVAFSVLIISPISTVAIGIAIGVSGLGAGAAAVGVTACTAILVIGSIRINQTGTTLAILLGAMKMMIPNLIKYPKIMIPVVLNAIVSGIGVYVLTIHGTPQTAGFGIVGLVGPIQAFNMGTGLLNVLLAYFVIPFVGGYIIDLVCSKFLHVYEDEIFKFIPASN</sequence>
<reference evidence="11" key="1">
    <citation type="submission" date="2016-10" db="EMBL/GenBank/DDBJ databases">
        <authorList>
            <person name="Varghese N."/>
            <person name="Submissions S."/>
        </authorList>
    </citation>
    <scope>NUCLEOTIDE SEQUENCE [LARGE SCALE GENOMIC DNA]</scope>
    <source>
        <strain evidence="11">MPL-11</strain>
    </source>
</reference>
<dbReference type="Pfam" id="PF13303">
    <property type="entry name" value="PTS_EIIC_2"/>
    <property type="match status" value="1"/>
</dbReference>
<proteinExistence type="predicted"/>
<evidence type="ECO:0000256" key="1">
    <source>
        <dbReference type="ARBA" id="ARBA00004651"/>
    </source>
</evidence>
<evidence type="ECO:0000256" key="2">
    <source>
        <dbReference type="ARBA" id="ARBA00022448"/>
    </source>
</evidence>
<evidence type="ECO:0000256" key="6">
    <source>
        <dbReference type="ARBA" id="ARBA00022989"/>
    </source>
</evidence>
<keyword evidence="6 8" id="KW-1133">Transmembrane helix</keyword>
<dbReference type="GO" id="GO:0005886">
    <property type="term" value="C:plasma membrane"/>
    <property type="evidence" value="ECO:0007669"/>
    <property type="project" value="UniProtKB-SubCell"/>
</dbReference>
<evidence type="ECO:0000259" key="9">
    <source>
        <dbReference type="Pfam" id="PF13303"/>
    </source>
</evidence>
<protein>
    <recommendedName>
        <fullName evidence="9">Phosphotransferase system EIIC domain-containing protein</fullName>
    </recommendedName>
</protein>
<evidence type="ECO:0000256" key="4">
    <source>
        <dbReference type="ARBA" id="ARBA00022597"/>
    </source>
</evidence>
<keyword evidence="7 8" id="KW-0472">Membrane</keyword>
<accession>A0A1H0ZHN9</accession>
<keyword evidence="11" id="KW-1185">Reference proteome</keyword>
<comment type="subcellular location">
    <subcellularLocation>
        <location evidence="1">Cell membrane</location>
        <topology evidence="1">Multi-pass membrane protein</topology>
    </subcellularLocation>
</comment>
<feature type="transmembrane region" description="Helical" evidence="8">
    <location>
        <begin position="237"/>
        <end position="255"/>
    </location>
</feature>
<keyword evidence="3" id="KW-1003">Cell membrane</keyword>
<dbReference type="Proteomes" id="UP000199481">
    <property type="component" value="Unassembled WGS sequence"/>
</dbReference>
<evidence type="ECO:0000256" key="5">
    <source>
        <dbReference type="ARBA" id="ARBA00022692"/>
    </source>
</evidence>
<gene>
    <name evidence="10" type="ORF">SAMN04487752_1527</name>
</gene>
<feature type="transmembrane region" description="Helical" evidence="8">
    <location>
        <begin position="210"/>
        <end position="231"/>
    </location>
</feature>
<dbReference type="RefSeq" id="WP_007721933.1">
    <property type="nucleotide sequence ID" value="NZ_CP084916.1"/>
</dbReference>
<keyword evidence="4" id="KW-0762">Sugar transport</keyword>
<dbReference type="InterPro" id="IPR003352">
    <property type="entry name" value="PTS_EIIC"/>
</dbReference>
<dbReference type="GO" id="GO:0008982">
    <property type="term" value="F:protein-N(PI)-phosphohistidine-sugar phosphotransferase activity"/>
    <property type="evidence" value="ECO:0007669"/>
    <property type="project" value="InterPro"/>
</dbReference>
<keyword evidence="5 8" id="KW-0812">Transmembrane</keyword>
<feature type="transmembrane region" description="Helical" evidence="8">
    <location>
        <begin position="12"/>
        <end position="38"/>
    </location>
</feature>
<evidence type="ECO:0000313" key="10">
    <source>
        <dbReference type="EMBL" id="SDQ26950.1"/>
    </source>
</evidence>
<keyword evidence="2" id="KW-0813">Transport</keyword>
<dbReference type="OrthoDB" id="396983at2"/>
<feature type="transmembrane region" description="Helical" evidence="8">
    <location>
        <begin position="178"/>
        <end position="203"/>
    </location>
</feature>
<feature type="transmembrane region" description="Helical" evidence="8">
    <location>
        <begin position="136"/>
        <end position="158"/>
    </location>
</feature>
<feature type="transmembrane region" description="Helical" evidence="8">
    <location>
        <begin position="44"/>
        <end position="72"/>
    </location>
</feature>
<evidence type="ECO:0000256" key="7">
    <source>
        <dbReference type="ARBA" id="ARBA00023136"/>
    </source>
</evidence>
<dbReference type="GO" id="GO:0009401">
    <property type="term" value="P:phosphoenolpyruvate-dependent sugar phosphotransferase system"/>
    <property type="evidence" value="ECO:0007669"/>
    <property type="project" value="InterPro"/>
</dbReference>
<evidence type="ECO:0000256" key="8">
    <source>
        <dbReference type="SAM" id="Phobius"/>
    </source>
</evidence>
<dbReference type="AlphaFoldDB" id="A0A1H0ZHN9"/>
<feature type="transmembrane region" description="Helical" evidence="8">
    <location>
        <begin position="300"/>
        <end position="325"/>
    </location>
</feature>
<feature type="domain" description="Phosphotransferase system EIIC" evidence="9">
    <location>
        <begin position="15"/>
        <end position="342"/>
    </location>
</feature>
<evidence type="ECO:0000313" key="11">
    <source>
        <dbReference type="Proteomes" id="UP000199481"/>
    </source>
</evidence>